<proteinExistence type="predicted"/>
<dbReference type="RefSeq" id="WP_095512581.1">
    <property type="nucleotide sequence ID" value="NZ_MQWD01000005.1"/>
</dbReference>
<dbReference type="OrthoDB" id="9429627at2"/>
<evidence type="ECO:0000313" key="2">
    <source>
        <dbReference type="EMBL" id="PAP74615.1"/>
    </source>
</evidence>
<protein>
    <submittedName>
        <fullName evidence="2">Uncharacterized protein</fullName>
    </submittedName>
</protein>
<evidence type="ECO:0000256" key="1">
    <source>
        <dbReference type="SAM" id="MobiDB-lite"/>
    </source>
</evidence>
<reference evidence="2 3" key="1">
    <citation type="submission" date="2016-11" db="EMBL/GenBank/DDBJ databases">
        <title>Study of marine rhodopsin-containing bacteria.</title>
        <authorList>
            <person name="Yoshizawa S."/>
            <person name="Kumagai Y."/>
            <person name="Kogure K."/>
        </authorList>
    </citation>
    <scope>NUCLEOTIDE SEQUENCE [LARGE SCALE GENOMIC DNA]</scope>
    <source>
        <strain evidence="2 3">SAORIC-28</strain>
    </source>
</reference>
<feature type="compositionally biased region" description="Polar residues" evidence="1">
    <location>
        <begin position="97"/>
        <end position="110"/>
    </location>
</feature>
<accession>A0A271IV72</accession>
<dbReference type="AlphaFoldDB" id="A0A271IV72"/>
<feature type="region of interest" description="Disordered" evidence="1">
    <location>
        <begin position="91"/>
        <end position="110"/>
    </location>
</feature>
<name>A0A271IV72_9BACT</name>
<dbReference type="Proteomes" id="UP000216339">
    <property type="component" value="Unassembled WGS sequence"/>
</dbReference>
<comment type="caution">
    <text evidence="2">The sequence shown here is derived from an EMBL/GenBank/DDBJ whole genome shotgun (WGS) entry which is preliminary data.</text>
</comment>
<keyword evidence="3" id="KW-1185">Reference proteome</keyword>
<evidence type="ECO:0000313" key="3">
    <source>
        <dbReference type="Proteomes" id="UP000216339"/>
    </source>
</evidence>
<sequence length="110" mass="11993">MHPETAEGWVLDIACLRKYPRDEYAERARAHTTACSQMGHCLESGYALVDADGRVTLLDPKATAPVLDALRRSDREAGVWLRVRREPDDGALATVEVTESPSPLSSASDA</sequence>
<organism evidence="2 3">
    <name type="scientific">Rubrivirga marina</name>
    <dbReference type="NCBI Taxonomy" id="1196024"/>
    <lineage>
        <taxon>Bacteria</taxon>
        <taxon>Pseudomonadati</taxon>
        <taxon>Rhodothermota</taxon>
        <taxon>Rhodothermia</taxon>
        <taxon>Rhodothermales</taxon>
        <taxon>Rubricoccaceae</taxon>
        <taxon>Rubrivirga</taxon>
    </lineage>
</organism>
<dbReference type="EMBL" id="MQWD01000005">
    <property type="protein sequence ID" value="PAP74615.1"/>
    <property type="molecule type" value="Genomic_DNA"/>
</dbReference>
<gene>
    <name evidence="2" type="ORF">BSZ37_20780</name>
</gene>